<feature type="transmembrane region" description="Helical" evidence="4">
    <location>
        <begin position="87"/>
        <end position="104"/>
    </location>
</feature>
<feature type="transmembrane region" description="Helical" evidence="4">
    <location>
        <begin position="110"/>
        <end position="130"/>
    </location>
</feature>
<dbReference type="Pfam" id="PF07690">
    <property type="entry name" value="MFS_1"/>
    <property type="match status" value="1"/>
</dbReference>
<evidence type="ECO:0000313" key="6">
    <source>
        <dbReference type="EMBL" id="MFC7357111.1"/>
    </source>
</evidence>
<keyword evidence="1 4" id="KW-0812">Transmembrane</keyword>
<evidence type="ECO:0000256" key="1">
    <source>
        <dbReference type="ARBA" id="ARBA00022692"/>
    </source>
</evidence>
<protein>
    <submittedName>
        <fullName evidence="6">Nitrate/nitrite transporter</fullName>
    </submittedName>
</protein>
<sequence>MDTFHPKKDNFIVRIPPYILSIIIFSQFCGTALWFATNGILTQLISVFQLEENELGNLTSAVQLGFIIGTLVFAIFTISDRFSPSKVFLGCAMLGAFLNLATLWEGNILTSLLLIRFLVGFFLAGIYPVGMKIAADYFKKSLGISLSFLVAALVLGTAFPHLLVTFFSETSWKIITICISIIAMLGGLCIGFLVPNGPYREAAQKLKLSAFIHVFKNKKFRHAAVGYFGHMWELYAFWAFIPVFLATYDLQNPETAINSSLWTFLIIAAGSLGCILGGFLSARKGIKKVAYASLCISGVLCLASPLLFELPPFLFLGILMLWGMVVIADSPLFSTLVANNATPTIKGTALTIVNCMGFAITIISIQLLSFLSTAIPIPYLFMILAIGPFLGIYKYFKIEVLGYS</sequence>
<keyword evidence="7" id="KW-1185">Reference proteome</keyword>
<feature type="transmembrane region" description="Helical" evidence="4">
    <location>
        <begin position="55"/>
        <end position="75"/>
    </location>
</feature>
<dbReference type="PROSITE" id="PS50850">
    <property type="entry name" value="MFS"/>
    <property type="match status" value="1"/>
</dbReference>
<dbReference type="PANTHER" id="PTHR23521">
    <property type="entry name" value="TRANSPORTER MFS SUPERFAMILY"/>
    <property type="match status" value="1"/>
</dbReference>
<proteinExistence type="predicted"/>
<dbReference type="SUPFAM" id="SSF103473">
    <property type="entry name" value="MFS general substrate transporter"/>
    <property type="match status" value="1"/>
</dbReference>
<feature type="transmembrane region" description="Helical" evidence="4">
    <location>
        <begin position="289"/>
        <end position="308"/>
    </location>
</feature>
<keyword evidence="3 4" id="KW-0472">Membrane</keyword>
<feature type="transmembrane region" description="Helical" evidence="4">
    <location>
        <begin position="349"/>
        <end position="371"/>
    </location>
</feature>
<dbReference type="InterPro" id="IPR020846">
    <property type="entry name" value="MFS_dom"/>
</dbReference>
<evidence type="ECO:0000313" key="7">
    <source>
        <dbReference type="Proteomes" id="UP001596415"/>
    </source>
</evidence>
<feature type="transmembrane region" description="Helical" evidence="4">
    <location>
        <begin position="314"/>
        <end position="337"/>
    </location>
</feature>
<gene>
    <name evidence="6" type="ORF">ACFQO1_05390</name>
</gene>
<feature type="transmembrane region" description="Helical" evidence="4">
    <location>
        <begin position="261"/>
        <end position="282"/>
    </location>
</feature>
<feature type="transmembrane region" description="Helical" evidence="4">
    <location>
        <begin position="377"/>
        <end position="396"/>
    </location>
</feature>
<reference evidence="7" key="1">
    <citation type="journal article" date="2019" name="Int. J. Syst. Evol. Microbiol.">
        <title>The Global Catalogue of Microorganisms (GCM) 10K type strain sequencing project: providing services to taxonomists for standard genome sequencing and annotation.</title>
        <authorList>
            <consortium name="The Broad Institute Genomics Platform"/>
            <consortium name="The Broad Institute Genome Sequencing Center for Infectious Disease"/>
            <person name="Wu L."/>
            <person name="Ma J."/>
        </authorList>
    </citation>
    <scope>NUCLEOTIDE SEQUENCE [LARGE SCALE GENOMIC DNA]</scope>
    <source>
        <strain evidence="7">CGMCC 1.16306</strain>
    </source>
</reference>
<keyword evidence="2 4" id="KW-1133">Transmembrane helix</keyword>
<accession>A0ABW2MWH9</accession>
<feature type="transmembrane region" description="Helical" evidence="4">
    <location>
        <begin position="220"/>
        <end position="241"/>
    </location>
</feature>
<dbReference type="Proteomes" id="UP001596415">
    <property type="component" value="Unassembled WGS sequence"/>
</dbReference>
<feature type="transmembrane region" description="Helical" evidence="4">
    <location>
        <begin position="142"/>
        <end position="162"/>
    </location>
</feature>
<dbReference type="Gene3D" id="1.20.1250.20">
    <property type="entry name" value="MFS general substrate transporter like domains"/>
    <property type="match status" value="1"/>
</dbReference>
<dbReference type="InterPro" id="IPR036259">
    <property type="entry name" value="MFS_trans_sf"/>
</dbReference>
<evidence type="ECO:0000256" key="2">
    <source>
        <dbReference type="ARBA" id="ARBA00022989"/>
    </source>
</evidence>
<feature type="transmembrane region" description="Helical" evidence="4">
    <location>
        <begin position="12"/>
        <end position="35"/>
    </location>
</feature>
<evidence type="ECO:0000256" key="4">
    <source>
        <dbReference type="SAM" id="Phobius"/>
    </source>
</evidence>
<organism evidence="6 7">
    <name type="scientific">Jejudonia soesokkakensis</name>
    <dbReference type="NCBI Taxonomy" id="1323432"/>
    <lineage>
        <taxon>Bacteria</taxon>
        <taxon>Pseudomonadati</taxon>
        <taxon>Bacteroidota</taxon>
        <taxon>Flavobacteriia</taxon>
        <taxon>Flavobacteriales</taxon>
        <taxon>Flavobacteriaceae</taxon>
        <taxon>Jejudonia</taxon>
    </lineage>
</organism>
<dbReference type="InterPro" id="IPR011701">
    <property type="entry name" value="MFS"/>
</dbReference>
<dbReference type="EMBL" id="JBHTBN010000002">
    <property type="protein sequence ID" value="MFC7357111.1"/>
    <property type="molecule type" value="Genomic_DNA"/>
</dbReference>
<name>A0ABW2MWH9_9FLAO</name>
<dbReference type="PANTHER" id="PTHR23521:SF3">
    <property type="entry name" value="MFS TRANSPORTER"/>
    <property type="match status" value="1"/>
</dbReference>
<evidence type="ECO:0000256" key="3">
    <source>
        <dbReference type="ARBA" id="ARBA00023136"/>
    </source>
</evidence>
<comment type="caution">
    <text evidence="6">The sequence shown here is derived from an EMBL/GenBank/DDBJ whole genome shotgun (WGS) entry which is preliminary data.</text>
</comment>
<feature type="transmembrane region" description="Helical" evidence="4">
    <location>
        <begin position="174"/>
        <end position="199"/>
    </location>
</feature>
<feature type="domain" description="Major facilitator superfamily (MFS) profile" evidence="5">
    <location>
        <begin position="1"/>
        <end position="404"/>
    </location>
</feature>
<evidence type="ECO:0000259" key="5">
    <source>
        <dbReference type="PROSITE" id="PS50850"/>
    </source>
</evidence>
<dbReference type="RefSeq" id="WP_380216960.1">
    <property type="nucleotide sequence ID" value="NZ_JBHTBN010000002.1"/>
</dbReference>